<evidence type="ECO:0000313" key="9">
    <source>
        <dbReference type="EMBL" id="KAK3054886.1"/>
    </source>
</evidence>
<name>A0AAJ0GCY1_9PEZI</name>
<dbReference type="FunFam" id="1.25.10.10:FF:000435">
    <property type="entry name" value="Ubiquitin ligase subunit"/>
    <property type="match status" value="1"/>
</dbReference>
<comment type="caution">
    <text evidence="9">The sequence shown here is derived from an EMBL/GenBank/DDBJ whole genome shotgun (WGS) entry which is preliminary data.</text>
</comment>
<feature type="compositionally biased region" description="Polar residues" evidence="6">
    <location>
        <begin position="105"/>
        <end position="127"/>
    </location>
</feature>
<evidence type="ECO:0000256" key="2">
    <source>
        <dbReference type="ARBA" id="ARBA00022618"/>
    </source>
</evidence>
<evidence type="ECO:0000259" key="8">
    <source>
        <dbReference type="Pfam" id="PF21282"/>
    </source>
</evidence>
<sequence length="1946" mass="213438">MAEIISLGVHTPTGLRYLIAEGELPGDPSSELYSWETYVFDNGDGDVEEEVLATKSCVVWSQGGFVRNVFRFELEGEDVSQALLTSFAIKRDTIKESGDAVEWNGTSKSISKSRSGDNVTSHHQQSKAGARKGSSERALVVCLKSKAHVHIVDLPFEVSKVFPAPNGVVLQRKAARAPHVPPTPQIPAVPPNSFFSSQLQPTSSYLQSPTLAKSFANKQPSRPSPLSGKVRLSPLFKKDALESAEQDADENIAALYSLTDPLSDLGVVTYSIQHPKPRLTNKSSSGLSVEFEAIDNGEQAVYISAGDELSDFNDSQSGPLMLIVTTNHDLRTLTIWHAWYVEERTLASLLEQRAAHKAAKARRRSSFLSSIGTGATTPAVRPREGMRESLVGVSSIRLPGEPGTSHTAAAASRKPTRQEEEDTMASQMDLDYQPGASQQAARESRRISSLNADIRQSQYNPSASFVAPGGKRNASFGGPGDRRSFGHRKSRGSTPGSVFSTSLAPDDDLMELDADDEESVGSILRHVRATFDAAGAESVLGGAGDEMRRELVVRKLHSVPLSASNSTTQLSAGTIRIVTHRDVSSHGGNDESRLNIVIHQQQSGEVISVQVLVKQRALWPELSTSPMVAIPLVAGEMKFGTCSSIVGLRSGRERAVLLANRGVVLATDDKAPWPLPAQAPYKMYSHQDQLRSLANANIDVGRNRTLPAPPQDLLRLIHSGANGHFDELDRNGVYHRRQFRFTPNDHNVARILQVCELLLPSQHAQRIRGIWCIAHAELVERPEKLAGTTCDKEWVALTTAISSCLMHLVSEKARAALTLAYVAAGKATKPSSAPLRLMEHRRCLGASTITAWMDSSRGPPRLDSPPNSERDKLMVLSAALANELSRSTSVRGLSGTPLQLSPDDGIKLLLGLHVLREEQKLCKLTSSSTSSRIIAAVIAQIGHWLGLPAWSYQSGHYYELEGATEEDWAFVKSQTQHVSQMPLMDEPVGVYHWFEHAMNVQSKERYPTLEVIAMLDRPMSKPKQEAAVHMTERIAALSDVLEATSGLTASSVITVELMARYGIDSAMVETLPGAIAAPFKDAIMKCERDPPTSWSSSLLALVGREDLISHASNTVNSGKHNVVAINSSRDVQTICHALDHPHPTGRTKEASRHAVSQLIFHDDKRLIEATSLMHYNSTQIAECAKQPDWTDAYLIGQQRLKLQWVTIRMVALPPGDAMIHFDCQTPLLTDKFHLPGFSNSCLIQPMGNTMTTDRSGLTEEKVSWAYFHAGASAGLSISRHVAGIDTSWIAFNKPNDLTNRHAGLLLALGLNGHLRHVAKWLSFKYLTPKHTMTSVGLLLGLSASYMGTMDSLITRMLSVHITRMLPAGAAELNVSALTQTAGLIGIGLLYYNTQHRRMSEIMLSEVEHMELEDPDSGPDPLRDECYRLAAGLALGYINLGKGKDLRGLHGMYLPERLLAIAVGPRPVSAVHVFDRATAGAVVALAMVYMKSGDVSIARKVDIPDTEAQFDHVRPDVLMLRVMAKQLIMWDGSEQQITDPKGSSFIGTNLPACYRQRFQSIFSGKLQLESADVPYFNIVTGLAWALSLMFAGSGNTKARDEILKVLHLFYAVRSGADAYYYDAKLARSTVRRCIDILALAAATVMAGTGDLETFRYLRRLHGRTDQETQYGSHLAAHLAIGVLFLGGGTYTFGTSNLAIASLICAFYPLFPTDVHDNRVHLQALRHFWVFAAEPRCLVVEEIDSHRPISMPVTVTLRDGTVKSLTAPCLLPELDTIAMIRTDDQAYWRVTLDFAGNAEHLAAFRRNQRILVRQCPASEAHDSVFSSTLGALNPNQPNVVQMHGQQKWQDILIGLPVFSDHDKADVELVLPPDCSRAMQTDDRSSVIDDRVSLSRSVDGSERDALWNLRVLFAWAQKARDHEEGALRWLGDEVVEELRAKVEERMRHL</sequence>
<proteinExistence type="inferred from homology"/>
<feature type="domain" description="Anaphase-promoting complex subunit 1 N-terminal" evidence="7">
    <location>
        <begin position="30"/>
        <end position="801"/>
    </location>
</feature>
<evidence type="ECO:0000256" key="5">
    <source>
        <dbReference type="ARBA" id="ARBA00023306"/>
    </source>
</evidence>
<dbReference type="InterPro" id="IPR024990">
    <property type="entry name" value="Apc1"/>
</dbReference>
<evidence type="ECO:0000256" key="4">
    <source>
        <dbReference type="ARBA" id="ARBA00022776"/>
    </source>
</evidence>
<dbReference type="GO" id="GO:0031145">
    <property type="term" value="P:anaphase-promoting complex-dependent catabolic process"/>
    <property type="evidence" value="ECO:0007669"/>
    <property type="project" value="TreeGrafter"/>
</dbReference>
<dbReference type="GO" id="GO:0005680">
    <property type="term" value="C:anaphase-promoting complex"/>
    <property type="evidence" value="ECO:0007669"/>
    <property type="project" value="InterPro"/>
</dbReference>
<evidence type="ECO:0000259" key="7">
    <source>
        <dbReference type="Pfam" id="PF12859"/>
    </source>
</evidence>
<dbReference type="Pfam" id="PF12859">
    <property type="entry name" value="ANAPC1"/>
    <property type="match status" value="1"/>
</dbReference>
<feature type="region of interest" description="Disordered" evidence="6">
    <location>
        <begin position="105"/>
        <end position="132"/>
    </location>
</feature>
<keyword evidence="4" id="KW-0498">Mitosis</keyword>
<accession>A0AAJ0GCY1</accession>
<dbReference type="Gene3D" id="1.25.10.10">
    <property type="entry name" value="Leucine-rich Repeat Variant"/>
    <property type="match status" value="2"/>
</dbReference>
<dbReference type="GO" id="GO:0060090">
    <property type="term" value="F:molecular adaptor activity"/>
    <property type="evidence" value="ECO:0007669"/>
    <property type="project" value="TreeGrafter"/>
</dbReference>
<feature type="compositionally biased region" description="Polar residues" evidence="6">
    <location>
        <begin position="492"/>
        <end position="502"/>
    </location>
</feature>
<dbReference type="InterPro" id="IPR048971">
    <property type="entry name" value="Apc1_3rd"/>
</dbReference>
<evidence type="ECO:0000256" key="3">
    <source>
        <dbReference type="ARBA" id="ARBA00022737"/>
    </source>
</evidence>
<evidence type="ECO:0000256" key="6">
    <source>
        <dbReference type="SAM" id="MobiDB-lite"/>
    </source>
</evidence>
<keyword evidence="2" id="KW-0132">Cell division</keyword>
<comment type="similarity">
    <text evidence="1">Belongs to the APC1 family.</text>
</comment>
<organism evidence="9 10">
    <name type="scientific">Extremus antarcticus</name>
    <dbReference type="NCBI Taxonomy" id="702011"/>
    <lineage>
        <taxon>Eukaryota</taxon>
        <taxon>Fungi</taxon>
        <taxon>Dikarya</taxon>
        <taxon>Ascomycota</taxon>
        <taxon>Pezizomycotina</taxon>
        <taxon>Dothideomycetes</taxon>
        <taxon>Dothideomycetidae</taxon>
        <taxon>Mycosphaerellales</taxon>
        <taxon>Extremaceae</taxon>
        <taxon>Extremus</taxon>
    </lineage>
</organism>
<dbReference type="Proteomes" id="UP001271007">
    <property type="component" value="Unassembled WGS sequence"/>
</dbReference>
<keyword evidence="3" id="KW-0677">Repeat</keyword>
<dbReference type="InterPro" id="IPR011989">
    <property type="entry name" value="ARM-like"/>
</dbReference>
<dbReference type="Pfam" id="PF21282">
    <property type="entry name" value="APC1_3rd"/>
    <property type="match status" value="1"/>
</dbReference>
<dbReference type="GO" id="GO:0051301">
    <property type="term" value="P:cell division"/>
    <property type="evidence" value="ECO:0007669"/>
    <property type="project" value="UniProtKB-KW"/>
</dbReference>
<dbReference type="EMBL" id="JAWDJX010000010">
    <property type="protein sequence ID" value="KAK3054886.1"/>
    <property type="molecule type" value="Genomic_DNA"/>
</dbReference>
<dbReference type="InterPro" id="IPR049255">
    <property type="entry name" value="Apc1_N"/>
</dbReference>
<keyword evidence="10" id="KW-1185">Reference proteome</keyword>
<feature type="domain" description="Anaphase-promoting complex subunit 1 beta-sandwich" evidence="8">
    <location>
        <begin position="1734"/>
        <end position="1809"/>
    </location>
</feature>
<evidence type="ECO:0000313" key="10">
    <source>
        <dbReference type="Proteomes" id="UP001271007"/>
    </source>
</evidence>
<keyword evidence="5" id="KW-0131">Cell cycle</keyword>
<dbReference type="PANTHER" id="PTHR12827">
    <property type="entry name" value="MEIOTIC CHECKPOINT REGULATOR TSG24 FAMILY MEMBER"/>
    <property type="match status" value="1"/>
</dbReference>
<feature type="compositionally biased region" description="Polar residues" evidence="6">
    <location>
        <begin position="435"/>
        <end position="463"/>
    </location>
</feature>
<reference evidence="9" key="1">
    <citation type="submission" date="2023-04" db="EMBL/GenBank/DDBJ databases">
        <title>Black Yeasts Isolated from many extreme environments.</title>
        <authorList>
            <person name="Coleine C."/>
            <person name="Stajich J.E."/>
            <person name="Selbmann L."/>
        </authorList>
    </citation>
    <scope>NUCLEOTIDE SEQUENCE</scope>
    <source>
        <strain evidence="9">CCFEE 5312</strain>
    </source>
</reference>
<gene>
    <name evidence="9" type="primary">APC1</name>
    <name evidence="9" type="ORF">LTR09_004044</name>
</gene>
<dbReference type="GO" id="GO:0070979">
    <property type="term" value="P:protein K11-linked ubiquitination"/>
    <property type="evidence" value="ECO:0007669"/>
    <property type="project" value="TreeGrafter"/>
</dbReference>
<evidence type="ECO:0000256" key="1">
    <source>
        <dbReference type="ARBA" id="ARBA00010547"/>
    </source>
</evidence>
<protein>
    <submittedName>
        <fullName evidence="9">Anaphase-promoting complex subunit 1</fullName>
    </submittedName>
</protein>
<feature type="region of interest" description="Disordered" evidence="6">
    <location>
        <begin position="396"/>
        <end position="505"/>
    </location>
</feature>
<dbReference type="GO" id="GO:0007091">
    <property type="term" value="P:metaphase/anaphase transition of mitotic cell cycle"/>
    <property type="evidence" value="ECO:0007669"/>
    <property type="project" value="TreeGrafter"/>
</dbReference>
<dbReference type="PANTHER" id="PTHR12827:SF3">
    <property type="entry name" value="ANAPHASE-PROMOTING COMPLEX SUBUNIT 1"/>
    <property type="match status" value="1"/>
</dbReference>